<reference evidence="8" key="1">
    <citation type="submission" date="2016-10" db="EMBL/GenBank/DDBJ databases">
        <authorList>
            <person name="Varghese N."/>
            <person name="Submissions S."/>
        </authorList>
    </citation>
    <scope>NUCLEOTIDE SEQUENCE [LARGE SCALE GENOMIC DNA]</scope>
    <source>
        <strain evidence="8">M83</strain>
    </source>
</reference>
<evidence type="ECO:0000259" key="6">
    <source>
        <dbReference type="PROSITE" id="PS50885"/>
    </source>
</evidence>
<dbReference type="Pfam" id="PF00015">
    <property type="entry name" value="MCPsignal"/>
    <property type="match status" value="1"/>
</dbReference>
<feature type="transmembrane region" description="Helical" evidence="4">
    <location>
        <begin position="17"/>
        <end position="39"/>
    </location>
</feature>
<dbReference type="PROSITE" id="PS50885">
    <property type="entry name" value="HAMP"/>
    <property type="match status" value="1"/>
</dbReference>
<evidence type="ECO:0000313" key="7">
    <source>
        <dbReference type="EMBL" id="SDM83879.1"/>
    </source>
</evidence>
<keyword evidence="1 3" id="KW-0807">Transducer</keyword>
<evidence type="ECO:0000256" key="3">
    <source>
        <dbReference type="PROSITE-ProRule" id="PRU00284"/>
    </source>
</evidence>
<dbReference type="GO" id="GO:0007165">
    <property type="term" value="P:signal transduction"/>
    <property type="evidence" value="ECO:0007669"/>
    <property type="project" value="UniProtKB-KW"/>
</dbReference>
<dbReference type="RefSeq" id="WP_074521384.1">
    <property type="nucleotide sequence ID" value="NZ_FNHZ01000003.1"/>
</dbReference>
<feature type="transmembrane region" description="Helical" evidence="4">
    <location>
        <begin position="286"/>
        <end position="309"/>
    </location>
</feature>
<keyword evidence="4" id="KW-1133">Transmembrane helix</keyword>
<evidence type="ECO:0000256" key="4">
    <source>
        <dbReference type="SAM" id="Phobius"/>
    </source>
</evidence>
<dbReference type="InterPro" id="IPR004089">
    <property type="entry name" value="MCPsignal_dom"/>
</dbReference>
<dbReference type="Gene3D" id="3.30.450.20">
    <property type="entry name" value="PAS domain"/>
    <property type="match status" value="2"/>
</dbReference>
<keyword evidence="4" id="KW-0472">Membrane</keyword>
<dbReference type="CDD" id="cd06225">
    <property type="entry name" value="HAMP"/>
    <property type="match status" value="1"/>
</dbReference>
<gene>
    <name evidence="7" type="ORF">SAMN05216544_1210</name>
</gene>
<accession>A0A1G9WHF3</accession>
<sequence length="672" mass="73098">MSEVTKPKRVVKVRDKFLMFIMPAVIIFIILIIVMAGILSEKMISNLSEEALDSSLNNQADNITSWLEKNLENFSSVKQTIEALNPSEEELQEILDSFYGYNSYAKEGVYIGTSSGKLYKASDSNKVSQSVTSETWYKDGLTRVNLNYGQAYEDFKGDPIISASGIVNLDGDDLMVLGADLSLDQISIIVNSGVKMEDAYSFLVDTNDNTILAHPDSSIVSTNLSSSSDKLLSGVATKISNRDYSIDVINDYLVEMTTISGTDWVLVSYIEEDIIMSSVYVLIRRLAIIAVIAILLTSAVIIFIVNYLIKPISKISDGVTAMADGDFTISIDCTSNDEIGLMSEKVDDFIITMRNMLKSVANESDKLQDQSRTSDVVAKSMYEASNKQSKAMQNLNSTVDELAKAVNEIAVNAQTLTDVVSDTRDNSTKANEAMQESVEISQQGKTDMEKLSYAMTQIQKSIEVLLLSINKVGDASEQITGIVGLIGEIAEETNLLSLNASIEAARAGEAGKGFAVVAGEIGKLAQNSADNAQNIAKLIDQIRNLISDVVSQANTSAEDIKSNTVLIDTAVETFDKIYENIAESNNLVIEMIEGVTRVDDVASNVAAISQEQAASADEILETSKQMVEQADNITRNSQDVAANSEELASTSSKLTSYVSKFKLETDDDEEEV</sequence>
<dbReference type="SMART" id="SM00283">
    <property type="entry name" value="MA"/>
    <property type="match status" value="1"/>
</dbReference>
<feature type="domain" description="HAMP" evidence="6">
    <location>
        <begin position="306"/>
        <end position="358"/>
    </location>
</feature>
<organism evidence="7 8">
    <name type="scientific">Lachnospira pectinoschiza</name>
    <dbReference type="NCBI Taxonomy" id="28052"/>
    <lineage>
        <taxon>Bacteria</taxon>
        <taxon>Bacillati</taxon>
        <taxon>Bacillota</taxon>
        <taxon>Clostridia</taxon>
        <taxon>Lachnospirales</taxon>
        <taxon>Lachnospiraceae</taxon>
        <taxon>Lachnospira</taxon>
    </lineage>
</organism>
<dbReference type="Proteomes" id="UP000187651">
    <property type="component" value="Unassembled WGS sequence"/>
</dbReference>
<name>A0A1G9WHF3_9FIRM</name>
<dbReference type="PROSITE" id="PS50111">
    <property type="entry name" value="CHEMOTAXIS_TRANSDUC_2"/>
    <property type="match status" value="1"/>
</dbReference>
<dbReference type="InterPro" id="IPR003660">
    <property type="entry name" value="HAMP_dom"/>
</dbReference>
<proteinExistence type="inferred from homology"/>
<dbReference type="OrthoDB" id="9760371at2"/>
<evidence type="ECO:0000256" key="2">
    <source>
        <dbReference type="ARBA" id="ARBA00029447"/>
    </source>
</evidence>
<dbReference type="SMART" id="SM00304">
    <property type="entry name" value="HAMP"/>
    <property type="match status" value="1"/>
</dbReference>
<evidence type="ECO:0000259" key="5">
    <source>
        <dbReference type="PROSITE" id="PS50111"/>
    </source>
</evidence>
<feature type="domain" description="Methyl-accepting transducer" evidence="5">
    <location>
        <begin position="377"/>
        <end position="627"/>
    </location>
</feature>
<dbReference type="PANTHER" id="PTHR32089:SF112">
    <property type="entry name" value="LYSOZYME-LIKE PROTEIN-RELATED"/>
    <property type="match status" value="1"/>
</dbReference>
<dbReference type="PANTHER" id="PTHR32089">
    <property type="entry name" value="METHYL-ACCEPTING CHEMOTAXIS PROTEIN MCPB"/>
    <property type="match status" value="1"/>
</dbReference>
<keyword evidence="4" id="KW-0812">Transmembrane</keyword>
<dbReference type="Gene3D" id="1.10.287.950">
    <property type="entry name" value="Methyl-accepting chemotaxis protein"/>
    <property type="match status" value="1"/>
</dbReference>
<dbReference type="SUPFAM" id="SSF58104">
    <property type="entry name" value="Methyl-accepting chemotaxis protein (MCP) signaling domain"/>
    <property type="match status" value="1"/>
</dbReference>
<evidence type="ECO:0000313" key="8">
    <source>
        <dbReference type="Proteomes" id="UP000187651"/>
    </source>
</evidence>
<dbReference type="EMBL" id="FNHZ01000003">
    <property type="protein sequence ID" value="SDM83879.1"/>
    <property type="molecule type" value="Genomic_DNA"/>
</dbReference>
<dbReference type="Pfam" id="PF00672">
    <property type="entry name" value="HAMP"/>
    <property type="match status" value="1"/>
</dbReference>
<protein>
    <submittedName>
        <fullName evidence="7">Methyl-accepting chemotaxis protein</fullName>
    </submittedName>
</protein>
<evidence type="ECO:0000256" key="1">
    <source>
        <dbReference type="ARBA" id="ARBA00023224"/>
    </source>
</evidence>
<comment type="similarity">
    <text evidence="2">Belongs to the methyl-accepting chemotaxis (MCP) protein family.</text>
</comment>
<dbReference type="GO" id="GO:0016020">
    <property type="term" value="C:membrane"/>
    <property type="evidence" value="ECO:0007669"/>
    <property type="project" value="InterPro"/>
</dbReference>
<keyword evidence="8" id="KW-1185">Reference proteome</keyword>
<dbReference type="AlphaFoldDB" id="A0A1G9WHF3"/>